<dbReference type="PANTHER" id="PTHR21666:SF270">
    <property type="entry name" value="MUREIN HYDROLASE ACTIVATOR ENVC"/>
    <property type="match status" value="1"/>
</dbReference>
<keyword evidence="1" id="KW-0175">Coiled coil</keyword>
<gene>
    <name evidence="4" type="ORF">GRI38_12270</name>
</gene>
<accession>A0A844ZE55</accession>
<reference evidence="4 5" key="1">
    <citation type="submission" date="2019-12" db="EMBL/GenBank/DDBJ databases">
        <title>Genomic-based taxomic classification of the family Erythrobacteraceae.</title>
        <authorList>
            <person name="Xu L."/>
        </authorList>
    </citation>
    <scope>NUCLEOTIDE SEQUENCE [LARGE SCALE GENOMIC DNA]</scope>
    <source>
        <strain evidence="4 5">MCCC 1A09962</strain>
    </source>
</reference>
<feature type="chain" id="PRO_5032395491" evidence="2">
    <location>
        <begin position="25"/>
        <end position="423"/>
    </location>
</feature>
<evidence type="ECO:0000256" key="2">
    <source>
        <dbReference type="SAM" id="SignalP"/>
    </source>
</evidence>
<feature type="coiled-coil region" evidence="1">
    <location>
        <begin position="45"/>
        <end position="121"/>
    </location>
</feature>
<dbReference type="AlphaFoldDB" id="A0A844ZE55"/>
<dbReference type="Proteomes" id="UP000433104">
    <property type="component" value="Unassembled WGS sequence"/>
</dbReference>
<feature type="signal peptide" evidence="2">
    <location>
        <begin position="1"/>
        <end position="24"/>
    </location>
</feature>
<dbReference type="EMBL" id="WTYW01000004">
    <property type="protein sequence ID" value="MXO86801.1"/>
    <property type="molecule type" value="Genomic_DNA"/>
</dbReference>
<dbReference type="GO" id="GO:0004222">
    <property type="term" value="F:metalloendopeptidase activity"/>
    <property type="evidence" value="ECO:0007669"/>
    <property type="project" value="TreeGrafter"/>
</dbReference>
<dbReference type="PANTHER" id="PTHR21666">
    <property type="entry name" value="PEPTIDASE-RELATED"/>
    <property type="match status" value="1"/>
</dbReference>
<protein>
    <submittedName>
        <fullName evidence="4">Peptidoglycan DD-metalloendopeptidase family protein</fullName>
    </submittedName>
</protein>
<evidence type="ECO:0000256" key="1">
    <source>
        <dbReference type="SAM" id="Coils"/>
    </source>
</evidence>
<keyword evidence="5" id="KW-1185">Reference proteome</keyword>
<evidence type="ECO:0000313" key="5">
    <source>
        <dbReference type="Proteomes" id="UP000433104"/>
    </source>
</evidence>
<dbReference type="CDD" id="cd12797">
    <property type="entry name" value="M23_peptidase"/>
    <property type="match status" value="1"/>
</dbReference>
<dbReference type="InterPro" id="IPR050570">
    <property type="entry name" value="Cell_wall_metabolism_enzyme"/>
</dbReference>
<dbReference type="RefSeq" id="WP_160684488.1">
    <property type="nucleotide sequence ID" value="NZ_WTYW01000004.1"/>
</dbReference>
<feature type="domain" description="M23ase beta-sheet core" evidence="3">
    <location>
        <begin position="329"/>
        <end position="417"/>
    </location>
</feature>
<dbReference type="Pfam" id="PF01551">
    <property type="entry name" value="Peptidase_M23"/>
    <property type="match status" value="1"/>
</dbReference>
<sequence length="423" mass="45541">MSRPSPTMSVILATTVCAALLVFARNPLGAQDDRSDSGLSTTQSLREARQQYAAAQDRARVAREREQELLRQAEDAEFAAEKAQSEVALLAAQIQTVEASLASARSRLNLIRKERRTLERQLGDKREPVVQLTAALQRLTARPLALSALQPGSLRETVYLRAVLDQTIPAIREKTTSLRDQRERVRQLSRESVQTLAALAKNETVLARRRAQLIASTRRQRLASERAFGDAQLEAEKAARFAEQASSLDGLIARLDRAGEEEAELARLSGPIMRPADPTTQRIAASMKGSGASRIEAAATAGPRAYRLPVVGRVTGEFGERGRGGLRRSGIVLEPAAEAQVVAPAAGRVVFAGPYRGYGRIAIIEHGAGWTSLVTGLESLDVAIGDLLASGGPIGRASAAEPEVLLELRRAGKPVDPLDYVAD</sequence>
<dbReference type="Gene3D" id="2.70.70.10">
    <property type="entry name" value="Glucose Permease (Domain IIA)"/>
    <property type="match status" value="1"/>
</dbReference>
<comment type="caution">
    <text evidence="4">The sequence shown here is derived from an EMBL/GenBank/DDBJ whole genome shotgun (WGS) entry which is preliminary data.</text>
</comment>
<evidence type="ECO:0000259" key="3">
    <source>
        <dbReference type="Pfam" id="PF01551"/>
    </source>
</evidence>
<dbReference type="InterPro" id="IPR016047">
    <property type="entry name" value="M23ase_b-sheet_dom"/>
</dbReference>
<dbReference type="SUPFAM" id="SSF51261">
    <property type="entry name" value="Duplicated hybrid motif"/>
    <property type="match status" value="1"/>
</dbReference>
<dbReference type="OrthoDB" id="9809144at2"/>
<proteinExistence type="predicted"/>
<dbReference type="InterPro" id="IPR011055">
    <property type="entry name" value="Dup_hybrid_motif"/>
</dbReference>
<keyword evidence="2" id="KW-0732">Signal</keyword>
<name>A0A844ZE55_9SPHN</name>
<organism evidence="4 5">
    <name type="scientific">Parapontixanthobacter aurantiacus</name>
    <dbReference type="NCBI Taxonomy" id="1463599"/>
    <lineage>
        <taxon>Bacteria</taxon>
        <taxon>Pseudomonadati</taxon>
        <taxon>Pseudomonadota</taxon>
        <taxon>Alphaproteobacteria</taxon>
        <taxon>Sphingomonadales</taxon>
        <taxon>Erythrobacteraceae</taxon>
        <taxon>Parapontixanthobacter</taxon>
    </lineage>
</organism>
<evidence type="ECO:0000313" key="4">
    <source>
        <dbReference type="EMBL" id="MXO86801.1"/>
    </source>
</evidence>